<dbReference type="InterPro" id="IPR050148">
    <property type="entry name" value="Terpene_synthase-like"/>
</dbReference>
<dbReference type="InterPro" id="IPR008949">
    <property type="entry name" value="Isoprenoid_synthase_dom_sf"/>
</dbReference>
<gene>
    <name evidence="11" type="primary">TPS2</name>
</gene>
<dbReference type="UniPathway" id="UPA00213"/>
<dbReference type="Pfam" id="PF01397">
    <property type="entry name" value="Terpene_synth"/>
    <property type="match status" value="1"/>
</dbReference>
<comment type="subunit">
    <text evidence="4">Homodimer.</text>
</comment>
<keyword evidence="8" id="KW-0456">Lyase</keyword>
<accession>A0A5P8U4B4</accession>
<dbReference type="InterPro" id="IPR008930">
    <property type="entry name" value="Terpenoid_cyclase/PrenylTrfase"/>
</dbReference>
<dbReference type="Pfam" id="PF03936">
    <property type="entry name" value="Terpene_synth_C"/>
    <property type="match status" value="1"/>
</dbReference>
<organism evidence="11">
    <name type="scientific">Thymus fedtschenkoi</name>
    <dbReference type="NCBI Taxonomy" id="2019953"/>
    <lineage>
        <taxon>Eukaryota</taxon>
        <taxon>Viridiplantae</taxon>
        <taxon>Streptophyta</taxon>
        <taxon>Embryophyta</taxon>
        <taxon>Tracheophyta</taxon>
        <taxon>Spermatophyta</taxon>
        <taxon>Magnoliopsida</taxon>
        <taxon>eudicotyledons</taxon>
        <taxon>Gunneridae</taxon>
        <taxon>Pentapetalae</taxon>
        <taxon>asterids</taxon>
        <taxon>lamiids</taxon>
        <taxon>Lamiales</taxon>
        <taxon>Lamiaceae</taxon>
        <taxon>Nepetoideae</taxon>
        <taxon>Mentheae</taxon>
        <taxon>Thymus</taxon>
    </lineage>
</organism>
<comment type="cofactor">
    <cofactor evidence="1">
        <name>Mg(2+)</name>
        <dbReference type="ChEBI" id="CHEBI:18420"/>
    </cofactor>
</comment>
<dbReference type="SFLD" id="SFLDG01604">
    <property type="entry name" value="Terpene_Cyclase_Like_1_C_Termi"/>
    <property type="match status" value="1"/>
</dbReference>
<keyword evidence="5" id="KW-0479">Metal-binding</keyword>
<dbReference type="SUPFAM" id="SSF48239">
    <property type="entry name" value="Terpenoid cyclases/Protein prenyltransferases"/>
    <property type="match status" value="1"/>
</dbReference>
<sequence length="597" mass="69182">MATLSMQVSTLSKQVKNLNTFGMGGASKLPMVARRVSTTRLRPICSASLQVEEETRRSGNYQAPVWNNDFIQSFSTDKYKDEKFLKKKEELIAQVKILLNTKMEAVKQLELIEDLRNLGLTYYFEDEFKKILTSIYNEHKGFKKEQVGDLYFTSLAFRLLRLHGFDVSEDVFNFFKNEDGSDFKASIGENTKDVLELYEASFLIRVGEVTLEQARVFSTKILERKVEEGIKDEKLLAWIQHSLALPLHWRIQRLEARWFLDAYKARKDMNPIIFELGKIDFHIIQETQLQEVQEVSQWWTNSNLAEKLPFVRDRIVECYFWALGLFEPHEYGYQRKMAAIIITFVTIIDDVYDVYGTLDELQLFTDAIRTWEFESISTLPYYMQVCYLASSFHHASELAYDILKDQGFNSISYLQRSWLSLVEGFFQEAKWYYAGYTPTLAEYLENAKVSISSPTIISQVYFTLPNSTERTVVENVYGYHNILYLSGMILRLADDLGTTQFELKRGDVQKAIQCYMNDNNATEEEGKEHVKYLLREAWQEMNSAMADPDCPLSEDLVFAAANLGRASQFIYLDGDGHGVQHSEIHNQMGGLIFEPYV</sequence>
<evidence type="ECO:0000256" key="5">
    <source>
        <dbReference type="ARBA" id="ARBA00022723"/>
    </source>
</evidence>
<evidence type="ECO:0000256" key="1">
    <source>
        <dbReference type="ARBA" id="ARBA00001946"/>
    </source>
</evidence>
<evidence type="ECO:0000256" key="2">
    <source>
        <dbReference type="ARBA" id="ARBA00004721"/>
    </source>
</evidence>
<proteinExistence type="evidence at transcript level"/>
<protein>
    <submittedName>
        <fullName evidence="11">Putative gamma-terpinene synthase</fullName>
    </submittedName>
</protein>
<evidence type="ECO:0000259" key="9">
    <source>
        <dbReference type="Pfam" id="PF01397"/>
    </source>
</evidence>
<dbReference type="PANTHER" id="PTHR31225:SF9">
    <property type="entry name" value="TERPENE SYNTHASE 10"/>
    <property type="match status" value="1"/>
</dbReference>
<dbReference type="FunFam" id="1.10.600.10:FF:000007">
    <property type="entry name" value="Isoprene synthase, chloroplastic"/>
    <property type="match status" value="1"/>
</dbReference>
<dbReference type="InterPro" id="IPR034741">
    <property type="entry name" value="Terpene_cyclase-like_1_C"/>
</dbReference>
<comment type="pathway">
    <text evidence="2">Secondary metabolite biosynthesis; terpenoid biosynthesis.</text>
</comment>
<dbReference type="GO" id="GO:0009507">
    <property type="term" value="C:chloroplast"/>
    <property type="evidence" value="ECO:0007669"/>
    <property type="project" value="UniProtKB-SubCell"/>
</dbReference>
<evidence type="ECO:0000256" key="7">
    <source>
        <dbReference type="ARBA" id="ARBA00023211"/>
    </source>
</evidence>
<dbReference type="EMBL" id="MH686194">
    <property type="protein sequence ID" value="QFS22619.1"/>
    <property type="molecule type" value="mRNA"/>
</dbReference>
<dbReference type="SFLD" id="SFLDG01019">
    <property type="entry name" value="Terpene_Cyclase_Like_1_C_Termi"/>
    <property type="match status" value="1"/>
</dbReference>
<dbReference type="GO" id="GO:0010333">
    <property type="term" value="F:terpene synthase activity"/>
    <property type="evidence" value="ECO:0007669"/>
    <property type="project" value="InterPro"/>
</dbReference>
<evidence type="ECO:0000259" key="10">
    <source>
        <dbReference type="Pfam" id="PF03936"/>
    </source>
</evidence>
<dbReference type="Gene3D" id="1.10.600.10">
    <property type="entry name" value="Farnesyl Diphosphate Synthase"/>
    <property type="match status" value="1"/>
</dbReference>
<evidence type="ECO:0000256" key="8">
    <source>
        <dbReference type="ARBA" id="ARBA00023239"/>
    </source>
</evidence>
<evidence type="ECO:0000313" key="11">
    <source>
        <dbReference type="EMBL" id="QFS22619.1"/>
    </source>
</evidence>
<keyword evidence="6" id="KW-0460">Magnesium</keyword>
<evidence type="ECO:0000256" key="6">
    <source>
        <dbReference type="ARBA" id="ARBA00022842"/>
    </source>
</evidence>
<dbReference type="InterPro" id="IPR001906">
    <property type="entry name" value="Terpene_synth_N"/>
</dbReference>
<dbReference type="Gene3D" id="1.50.10.130">
    <property type="entry name" value="Terpene synthase, N-terminal domain"/>
    <property type="match status" value="1"/>
</dbReference>
<comment type="similarity">
    <text evidence="3">Belongs to the terpene synthase family.</text>
</comment>
<dbReference type="GO" id="GO:0016102">
    <property type="term" value="P:diterpenoid biosynthetic process"/>
    <property type="evidence" value="ECO:0007669"/>
    <property type="project" value="InterPro"/>
</dbReference>
<dbReference type="SUPFAM" id="SSF48576">
    <property type="entry name" value="Terpenoid synthases"/>
    <property type="match status" value="1"/>
</dbReference>
<feature type="domain" description="Terpene synthase metal-binding" evidence="10">
    <location>
        <begin position="301"/>
        <end position="540"/>
    </location>
</feature>
<dbReference type="PANTHER" id="PTHR31225">
    <property type="entry name" value="OS04G0344100 PROTEIN-RELATED"/>
    <property type="match status" value="1"/>
</dbReference>
<evidence type="ECO:0000256" key="4">
    <source>
        <dbReference type="ARBA" id="ARBA00011738"/>
    </source>
</evidence>
<dbReference type="AlphaFoldDB" id="A0A5P8U4B4"/>
<keyword evidence="7" id="KW-0464">Manganese</keyword>
<dbReference type="InterPro" id="IPR036965">
    <property type="entry name" value="Terpene_synth_N_sf"/>
</dbReference>
<reference evidence="11" key="1">
    <citation type="journal article" date="2020" name="Phytochemistry">
        <title>Sequencing and variation of terpene synthase gene (TPS2) as the major gene in biosynthesis of thymol in different Thymus species.</title>
        <authorList>
            <person name="Tohidi B."/>
            <person name="Rahimmalek M."/>
            <person name="Arzani A."/>
            <person name="Trindade H."/>
        </authorList>
    </citation>
    <scope>NUCLEOTIDE SEQUENCE</scope>
</reference>
<dbReference type="InterPro" id="IPR005630">
    <property type="entry name" value="Terpene_synthase_metal-bd"/>
</dbReference>
<dbReference type="GO" id="GO:0000287">
    <property type="term" value="F:magnesium ion binding"/>
    <property type="evidence" value="ECO:0007669"/>
    <property type="project" value="InterPro"/>
</dbReference>
<dbReference type="InterPro" id="IPR044814">
    <property type="entry name" value="Terpene_cyclase_plant_C1"/>
</dbReference>
<name>A0A5P8U4B4_9LAMI</name>
<evidence type="ECO:0000256" key="3">
    <source>
        <dbReference type="ARBA" id="ARBA00006333"/>
    </source>
</evidence>
<feature type="domain" description="Terpene synthase N-terminal" evidence="9">
    <location>
        <begin position="65"/>
        <end position="243"/>
    </location>
</feature>
<dbReference type="FunFam" id="1.50.10.130:FF:000001">
    <property type="entry name" value="Isoprene synthase, chloroplastic"/>
    <property type="match status" value="1"/>
</dbReference>
<dbReference type="SFLD" id="SFLDS00005">
    <property type="entry name" value="Isoprenoid_Synthase_Type_I"/>
    <property type="match status" value="1"/>
</dbReference>
<dbReference type="CDD" id="cd00684">
    <property type="entry name" value="Terpene_cyclase_plant_C1"/>
    <property type="match status" value="1"/>
</dbReference>